<protein>
    <submittedName>
        <fullName evidence="2">Uncharacterized protein</fullName>
    </submittedName>
</protein>
<keyword evidence="3" id="KW-1185">Reference proteome</keyword>
<accession>A0ABP6TKM5</accession>
<evidence type="ECO:0000256" key="1">
    <source>
        <dbReference type="SAM" id="MobiDB-lite"/>
    </source>
</evidence>
<dbReference type="Proteomes" id="UP001501455">
    <property type="component" value="Unassembled WGS sequence"/>
</dbReference>
<comment type="caution">
    <text evidence="2">The sequence shown here is derived from an EMBL/GenBank/DDBJ whole genome shotgun (WGS) entry which is preliminary data.</text>
</comment>
<evidence type="ECO:0000313" key="3">
    <source>
        <dbReference type="Proteomes" id="UP001501455"/>
    </source>
</evidence>
<dbReference type="EMBL" id="BAAAXF010000018">
    <property type="protein sequence ID" value="GAA3495073.1"/>
    <property type="molecule type" value="Genomic_DNA"/>
</dbReference>
<evidence type="ECO:0000313" key="2">
    <source>
        <dbReference type="EMBL" id="GAA3495073.1"/>
    </source>
</evidence>
<proteinExistence type="predicted"/>
<feature type="region of interest" description="Disordered" evidence="1">
    <location>
        <begin position="1"/>
        <end position="38"/>
    </location>
</feature>
<name>A0ABP6TKM5_9ACTN</name>
<gene>
    <name evidence="2" type="ORF">GCM10019016_021730</name>
</gene>
<sequence>MNRGPRGLSSAHAQKFTAKPTVASASISHARPDTAPSDGELPLFDLIGWTMLSVLFLFGVTAPRGPHMPYRPLACGTASRNHCPHREPPAAWAIRPCRRTDGPRGRTRTSRHTALRTVLPARLRRSKGCDRPAARPWG</sequence>
<organism evidence="2 3">
    <name type="scientific">Streptomyces prasinosporus</name>
    <dbReference type="NCBI Taxonomy" id="68256"/>
    <lineage>
        <taxon>Bacteria</taxon>
        <taxon>Bacillati</taxon>
        <taxon>Actinomycetota</taxon>
        <taxon>Actinomycetes</taxon>
        <taxon>Kitasatosporales</taxon>
        <taxon>Streptomycetaceae</taxon>
        <taxon>Streptomyces</taxon>
        <taxon>Streptomyces albogriseolus group</taxon>
    </lineage>
</organism>
<reference evidence="3" key="1">
    <citation type="journal article" date="2019" name="Int. J. Syst. Evol. Microbiol.">
        <title>The Global Catalogue of Microorganisms (GCM) 10K type strain sequencing project: providing services to taxonomists for standard genome sequencing and annotation.</title>
        <authorList>
            <consortium name="The Broad Institute Genomics Platform"/>
            <consortium name="The Broad Institute Genome Sequencing Center for Infectious Disease"/>
            <person name="Wu L."/>
            <person name="Ma J."/>
        </authorList>
    </citation>
    <scope>NUCLEOTIDE SEQUENCE [LARGE SCALE GENOMIC DNA]</scope>
    <source>
        <strain evidence="3">JCM 4816</strain>
    </source>
</reference>